<dbReference type="RefSeq" id="XP_004037289.1">
    <property type="nucleotide sequence ID" value="XM_004037241.1"/>
</dbReference>
<dbReference type="AlphaFoldDB" id="G0QNB1"/>
<dbReference type="InParanoid" id="G0QNB1"/>
<keyword evidence="1" id="KW-0472">Membrane</keyword>
<organism evidence="2 3">
    <name type="scientific">Ichthyophthirius multifiliis</name>
    <name type="common">White spot disease agent</name>
    <name type="synonym">Ich</name>
    <dbReference type="NCBI Taxonomy" id="5932"/>
    <lineage>
        <taxon>Eukaryota</taxon>
        <taxon>Sar</taxon>
        <taxon>Alveolata</taxon>
        <taxon>Ciliophora</taxon>
        <taxon>Intramacronucleata</taxon>
        <taxon>Oligohymenophorea</taxon>
        <taxon>Hymenostomatida</taxon>
        <taxon>Ophryoglenina</taxon>
        <taxon>Ichthyophthirius</taxon>
    </lineage>
</organism>
<accession>G0QNB1</accession>
<keyword evidence="1" id="KW-1133">Transmembrane helix</keyword>
<evidence type="ECO:0000313" key="3">
    <source>
        <dbReference type="Proteomes" id="UP000008983"/>
    </source>
</evidence>
<proteinExistence type="predicted"/>
<keyword evidence="3" id="KW-1185">Reference proteome</keyword>
<name>G0QNB1_ICHMU</name>
<feature type="transmembrane region" description="Helical" evidence="1">
    <location>
        <begin position="33"/>
        <end position="54"/>
    </location>
</feature>
<dbReference type="EMBL" id="GL983473">
    <property type="protein sequence ID" value="EGR33303.1"/>
    <property type="molecule type" value="Genomic_DNA"/>
</dbReference>
<gene>
    <name evidence="2" type="ORF">IMG5_056820</name>
</gene>
<protein>
    <submittedName>
        <fullName evidence="2">Uncharacterized protein</fullName>
    </submittedName>
</protein>
<reference evidence="2 3" key="1">
    <citation type="submission" date="2011-07" db="EMBL/GenBank/DDBJ databases">
        <authorList>
            <person name="Coyne R."/>
            <person name="Brami D."/>
            <person name="Johnson J."/>
            <person name="Hostetler J."/>
            <person name="Hannick L."/>
            <person name="Clark T."/>
            <person name="Cassidy-Hanley D."/>
            <person name="Inman J."/>
        </authorList>
    </citation>
    <scope>NUCLEOTIDE SEQUENCE [LARGE SCALE GENOMIC DNA]</scope>
    <source>
        <strain evidence="2 3">G5</strain>
    </source>
</reference>
<dbReference type="Proteomes" id="UP000008983">
    <property type="component" value="Unassembled WGS sequence"/>
</dbReference>
<evidence type="ECO:0000313" key="2">
    <source>
        <dbReference type="EMBL" id="EGR33303.1"/>
    </source>
</evidence>
<feature type="transmembrane region" description="Helical" evidence="1">
    <location>
        <begin position="60"/>
        <end position="83"/>
    </location>
</feature>
<evidence type="ECO:0000256" key="1">
    <source>
        <dbReference type="SAM" id="Phobius"/>
    </source>
</evidence>
<keyword evidence="1" id="KW-0812">Transmembrane</keyword>
<dbReference type="GeneID" id="14909473"/>
<sequence>MEKMELKISGKLKVIGLSFVEKKGISDWLKERVNFLLIIMFYILKFNNYLYIYIVFNFNLFQVFIIIIYNILQLLYVQFNNIFKQQQLFKIKKILLYLFIKYLK</sequence>